<dbReference type="Gene3D" id="3.90.1200.10">
    <property type="match status" value="1"/>
</dbReference>
<accession>A0A2Z4PQA5</accession>
<dbReference type="Proteomes" id="UP000249898">
    <property type="component" value="Chromosome"/>
</dbReference>
<dbReference type="Pfam" id="PF01636">
    <property type="entry name" value="APH"/>
    <property type="match status" value="1"/>
</dbReference>
<protein>
    <submittedName>
        <fullName evidence="2">Aminoglycoside phosphotransferase</fullName>
    </submittedName>
</protein>
<reference evidence="2 3" key="1">
    <citation type="submission" date="2016-06" db="EMBL/GenBank/DDBJ databases">
        <title>The sequenced genome of the ice-adhering bacterium Marinomonas primoryensis, from Antarctica.</title>
        <authorList>
            <person name="Graham L."/>
            <person name="Vance T.D.R."/>
            <person name="Davies P.L."/>
        </authorList>
    </citation>
    <scope>NUCLEOTIDE SEQUENCE [LARGE SCALE GENOMIC DNA]</scope>
    <source>
        <strain evidence="2 3">AceL</strain>
    </source>
</reference>
<dbReference type="RefSeq" id="WP_112135809.1">
    <property type="nucleotide sequence ID" value="NZ_CP016181.1"/>
</dbReference>
<dbReference type="InterPro" id="IPR002575">
    <property type="entry name" value="Aminoglycoside_PTrfase"/>
</dbReference>
<proteinExistence type="predicted"/>
<feature type="domain" description="Aminoglycoside phosphotransferase" evidence="1">
    <location>
        <begin position="296"/>
        <end position="454"/>
    </location>
</feature>
<organism evidence="2 3">
    <name type="scientific">Marinomonas primoryensis</name>
    <dbReference type="NCBI Taxonomy" id="178399"/>
    <lineage>
        <taxon>Bacteria</taxon>
        <taxon>Pseudomonadati</taxon>
        <taxon>Pseudomonadota</taxon>
        <taxon>Gammaproteobacteria</taxon>
        <taxon>Oceanospirillales</taxon>
        <taxon>Oceanospirillaceae</taxon>
        <taxon>Marinomonas</taxon>
    </lineage>
</organism>
<dbReference type="SUPFAM" id="SSF56112">
    <property type="entry name" value="Protein kinase-like (PK-like)"/>
    <property type="match status" value="1"/>
</dbReference>
<dbReference type="OrthoDB" id="3806873at2"/>
<dbReference type="InterPro" id="IPR011009">
    <property type="entry name" value="Kinase-like_dom_sf"/>
</dbReference>
<dbReference type="AlphaFoldDB" id="A0A2Z4PQA5"/>
<sequence>MPSNPVLLTLQEHVYFLLNEVETHCHIVELFFTSGATGLLPNIRGRRGYVQALREKADIETARLLERRKVNTTFHAQVSGMHSLVIALEMLTKHCFDCVHEGTLSAPYEHPAGQDCCKLAKRIRRALRLVKVGVADNRRRTGIKLGRRTHKLLASYNELQAQTLRAKLTLSDEQLQAAILSNVGLKRLIEQLSVVAEALIKADLGQVATLQNYPHLLDSASNLNYNLKDLKVRRLALTRSGSAIAAISHKSESGKNVLAVYKEGDRIKIDEEVAGVNHWRTIDPRLAPSVLSQTGRPKNGEENEQSSLLIEHIPGKTLEKLLLDGDKDGAQAALNILFKTLNRTWKTTLTPEPCMAKFMLQLKKRIGDSRRVHPEFFKDEERICGYVSTSFDELVERVATQEMQWRVPFSVLTHGDFNVDNLIYDDVEQRIYFIDLHRASYFDYVQDLSVLMVSIYRLQVLSGVTRKQMMDSAKAVYHFGRRFANRQQDETFEVRLAAGLARSFASSTRFIFDKKLASRMHLRARYLLERLAKLTPEQTQTFTLPLRELYVE</sequence>
<keyword evidence="2" id="KW-0808">Transferase</keyword>
<evidence type="ECO:0000313" key="2">
    <source>
        <dbReference type="EMBL" id="AWX99223.1"/>
    </source>
</evidence>
<dbReference type="GO" id="GO:0016740">
    <property type="term" value="F:transferase activity"/>
    <property type="evidence" value="ECO:0007669"/>
    <property type="project" value="UniProtKB-KW"/>
</dbReference>
<evidence type="ECO:0000259" key="1">
    <source>
        <dbReference type="Pfam" id="PF01636"/>
    </source>
</evidence>
<evidence type="ECO:0000313" key="3">
    <source>
        <dbReference type="Proteomes" id="UP000249898"/>
    </source>
</evidence>
<name>A0A2Z4PQA5_9GAMM</name>
<dbReference type="EMBL" id="CP016181">
    <property type="protein sequence ID" value="AWX99223.1"/>
    <property type="molecule type" value="Genomic_DNA"/>
</dbReference>
<gene>
    <name evidence="2" type="ORF">A8139_03800</name>
</gene>